<evidence type="ECO:0000313" key="1">
    <source>
        <dbReference type="EMBL" id="KAK1399723.1"/>
    </source>
</evidence>
<keyword evidence="2" id="KW-1185">Reference proteome</keyword>
<reference evidence="1" key="2">
    <citation type="submission" date="2023-05" db="EMBL/GenBank/DDBJ databases">
        <authorList>
            <person name="Schelkunov M.I."/>
        </authorList>
    </citation>
    <scope>NUCLEOTIDE SEQUENCE</scope>
    <source>
        <strain evidence="1">Hsosn_3</strain>
        <tissue evidence="1">Leaf</tissue>
    </source>
</reference>
<evidence type="ECO:0000313" key="2">
    <source>
        <dbReference type="Proteomes" id="UP001237642"/>
    </source>
</evidence>
<dbReference type="Proteomes" id="UP001237642">
    <property type="component" value="Unassembled WGS sequence"/>
</dbReference>
<dbReference type="AlphaFoldDB" id="A0AAD8N9N6"/>
<sequence length="126" mass="14739">MSLLLSTDRFVLHWKSKDLTSYFDPTIHVLDPRIVKSISQLCLQNWPTPAITWASTPIAHKDAVWAEFKKRYRWADEQGPVISDLFWQKCAARTKDILAKERKKAMHNAEIDHQGHAMEHMHEYSP</sequence>
<proteinExistence type="predicted"/>
<reference evidence="1" key="1">
    <citation type="submission" date="2023-02" db="EMBL/GenBank/DDBJ databases">
        <title>Genome of toxic invasive species Heracleum sosnowskyi carries increased number of genes despite the absence of recent whole-genome duplications.</title>
        <authorList>
            <person name="Schelkunov M."/>
            <person name="Shtratnikova V."/>
            <person name="Makarenko M."/>
            <person name="Klepikova A."/>
            <person name="Omelchenko D."/>
            <person name="Novikova G."/>
            <person name="Obukhova E."/>
            <person name="Bogdanov V."/>
            <person name="Penin A."/>
            <person name="Logacheva M."/>
        </authorList>
    </citation>
    <scope>NUCLEOTIDE SEQUENCE</scope>
    <source>
        <strain evidence="1">Hsosn_3</strain>
        <tissue evidence="1">Leaf</tissue>
    </source>
</reference>
<dbReference type="EMBL" id="JAUIZM010000002">
    <property type="protein sequence ID" value="KAK1399723.1"/>
    <property type="molecule type" value="Genomic_DNA"/>
</dbReference>
<name>A0AAD8N9N6_9APIA</name>
<protein>
    <submittedName>
        <fullName evidence="1">Uncharacterized protein</fullName>
    </submittedName>
</protein>
<gene>
    <name evidence="1" type="ORF">POM88_009586</name>
</gene>
<accession>A0AAD8N9N6</accession>
<organism evidence="1 2">
    <name type="scientific">Heracleum sosnowskyi</name>
    <dbReference type="NCBI Taxonomy" id="360622"/>
    <lineage>
        <taxon>Eukaryota</taxon>
        <taxon>Viridiplantae</taxon>
        <taxon>Streptophyta</taxon>
        <taxon>Embryophyta</taxon>
        <taxon>Tracheophyta</taxon>
        <taxon>Spermatophyta</taxon>
        <taxon>Magnoliopsida</taxon>
        <taxon>eudicotyledons</taxon>
        <taxon>Gunneridae</taxon>
        <taxon>Pentapetalae</taxon>
        <taxon>asterids</taxon>
        <taxon>campanulids</taxon>
        <taxon>Apiales</taxon>
        <taxon>Apiaceae</taxon>
        <taxon>Apioideae</taxon>
        <taxon>apioid superclade</taxon>
        <taxon>Tordylieae</taxon>
        <taxon>Tordyliinae</taxon>
        <taxon>Heracleum</taxon>
    </lineage>
</organism>
<comment type="caution">
    <text evidence="1">The sequence shown here is derived from an EMBL/GenBank/DDBJ whole genome shotgun (WGS) entry which is preliminary data.</text>
</comment>